<feature type="transmembrane region" description="Helical" evidence="1">
    <location>
        <begin position="128"/>
        <end position="148"/>
    </location>
</feature>
<feature type="transmembrane region" description="Helical" evidence="1">
    <location>
        <begin position="242"/>
        <end position="266"/>
    </location>
</feature>
<gene>
    <name evidence="3" type="ORF">VP01_314g5</name>
</gene>
<dbReference type="Proteomes" id="UP000037035">
    <property type="component" value="Unassembled WGS sequence"/>
</dbReference>
<feature type="transmembrane region" description="Helical" evidence="1">
    <location>
        <begin position="278"/>
        <end position="303"/>
    </location>
</feature>
<dbReference type="PANTHER" id="PTHR33339">
    <property type="entry name" value="LYSM DOMAIN-CONTAINING PROTEIN"/>
    <property type="match status" value="1"/>
</dbReference>
<keyword evidence="4" id="KW-1185">Reference proteome</keyword>
<name>A0A0L6UZ36_9BASI</name>
<keyword evidence="1" id="KW-0472">Membrane</keyword>
<sequence length="571" mass="63451">MPYGCAGTGRLSLSSLSKFCTRKRQSQTLSICFMEDRRAVMMYLSHWMVCGDAQPTLSQNKTRRTWGGGPSGGFNIDTEPCRKIPLTSTLWFQLRMNEYLDTYPGGSTMALLVSLPIRPPIIFLTPSIFFNYDGILIPPFFVLFWTWLSPPSNSQEYASAVGATDFSAGIGEHPHSGQLCEAVKGRDWYALVAVQNWNSFVNSLYDAAGYAFGVMAGMSKSFFFMLLIDFEKDPTRVYKTAASYIGLVTTWVSCFPGCIFSSWAPISSPMFDSLGEIAWISLVGVLYVSTSFAFINSVIFVGAGEDRFQRVYSLIPRTISLKQRAVQSTISNITQNVINSPINHLEGLAGINRDGSFLNEIPSNFQNKLQTELVLALKLKSLAKFWRVQNAFIVRGSVSINSSLSLGLLDPCIYSGINGAFADDNMLSYCGEDNIMMNIVRAEKNGTGYDPTIHHASLVESKYGFSPKFLTTVAWECQSKHGVFEYDWSTSHNNRYISVSLPLRCNLLYLYIQSSLSSNTNQSELRELAKAGDCYFTLPVCDLTRPDLKALRRGTKETLTVICREGGGLPI</sequence>
<keyword evidence="1" id="KW-0812">Transmembrane</keyword>
<feature type="transmembrane region" description="Helical" evidence="1">
    <location>
        <begin position="207"/>
        <end position="230"/>
    </location>
</feature>
<dbReference type="AlphaFoldDB" id="A0A0L6UZ36"/>
<dbReference type="Pfam" id="PF25278">
    <property type="entry name" value="DUF7872"/>
    <property type="match status" value="1"/>
</dbReference>
<comment type="caution">
    <text evidence="3">The sequence shown here is derived from an EMBL/GenBank/DDBJ whole genome shotgun (WGS) entry which is preliminary data.</text>
</comment>
<accession>A0A0L6UZ36</accession>
<evidence type="ECO:0000256" key="1">
    <source>
        <dbReference type="SAM" id="Phobius"/>
    </source>
</evidence>
<evidence type="ECO:0000313" key="4">
    <source>
        <dbReference type="Proteomes" id="UP000037035"/>
    </source>
</evidence>
<evidence type="ECO:0000259" key="2">
    <source>
        <dbReference type="Pfam" id="PF25278"/>
    </source>
</evidence>
<keyword evidence="1" id="KW-1133">Transmembrane helix</keyword>
<dbReference type="EMBL" id="LAVV01008113">
    <property type="protein sequence ID" value="KNZ53739.1"/>
    <property type="molecule type" value="Genomic_DNA"/>
</dbReference>
<feature type="domain" description="DUF7872" evidence="2">
    <location>
        <begin position="306"/>
        <end position="571"/>
    </location>
</feature>
<dbReference type="InterPro" id="IPR057194">
    <property type="entry name" value="DUF7872"/>
</dbReference>
<protein>
    <recommendedName>
        <fullName evidence="2">DUF7872 domain-containing protein</fullName>
    </recommendedName>
</protein>
<organism evidence="3 4">
    <name type="scientific">Puccinia sorghi</name>
    <dbReference type="NCBI Taxonomy" id="27349"/>
    <lineage>
        <taxon>Eukaryota</taxon>
        <taxon>Fungi</taxon>
        <taxon>Dikarya</taxon>
        <taxon>Basidiomycota</taxon>
        <taxon>Pucciniomycotina</taxon>
        <taxon>Pucciniomycetes</taxon>
        <taxon>Pucciniales</taxon>
        <taxon>Pucciniaceae</taxon>
        <taxon>Puccinia</taxon>
    </lineage>
</organism>
<reference evidence="3 4" key="1">
    <citation type="submission" date="2015-08" db="EMBL/GenBank/DDBJ databases">
        <title>Next Generation Sequencing and Analysis of the Genome of Puccinia sorghi L Schw, the Causal Agent of Maize Common Rust.</title>
        <authorList>
            <person name="Rochi L."/>
            <person name="Burguener G."/>
            <person name="Darino M."/>
            <person name="Turjanski A."/>
            <person name="Kreff E."/>
            <person name="Dieguez M.J."/>
            <person name="Sacco F."/>
        </authorList>
    </citation>
    <scope>NUCLEOTIDE SEQUENCE [LARGE SCALE GENOMIC DNA]</scope>
    <source>
        <strain evidence="3 4">RO10H11247</strain>
    </source>
</reference>
<dbReference type="OrthoDB" id="2501761at2759"/>
<dbReference type="PANTHER" id="PTHR33339:SF1">
    <property type="entry name" value="LYSM DOMAIN-CONTAINING PROTEIN"/>
    <property type="match status" value="1"/>
</dbReference>
<evidence type="ECO:0000313" key="3">
    <source>
        <dbReference type="EMBL" id="KNZ53739.1"/>
    </source>
</evidence>
<proteinExistence type="predicted"/>
<dbReference type="VEuPathDB" id="FungiDB:VP01_314g5"/>